<sequence length="923" mass="105235">MLYKCCKCLALLNKNSMVIVPKDPENLKNWMEKYDFQIKTIMAGSVHFLCKTHLSEDKSVERIPSSSVESATEQYMLEIKEEEPYSQAGSSSESWPEVKEEVIEPVEEIDYDHMPFEIEQNSYETFDESKSYHNSYESDHHQPTTSTSATRAIRRPTTKSLEFTNLPTYLQELSDGEILSFCVKTSSNLSGATSLECGMCEEQYFNSTDTRPIRHHLISRHEATMKKYKNHFPITAAPKIYAPIQQVTIDRADQALTKFFIKSGIPLRAVQDRNLNMLAFNMNSEYSLPTVETMHSFLEKIADAKANAKLNFDDSPVTITFDTTTFNNRHYLAFTVHYYHIRSRMRRCIFLREYDMTGPIVPSVMTAIQKTIEESGSRLKITTVVAGKAEFEDALEDMHSFKQVMICFSQNINKFAETLIEHPVFAGPLQKLRDFITKFPTHRNSWGKFKSYIVKKRTYGEYPEVDNGHWITTLDFITKCLHMHRLFSEFVSTSAQLQYIDVEDNVNIVYLHSLLNLCKSALKEMVDVKATIADVIPAIADISFSLIVTTSKQTVVDAVSTIFNQLLLPFVEQSDIHRFALFLHPLRHGSDLLASADWMKIKTDLSSHLSLREAAEATLAHPSSFDNTITADKEVNAFSQYVCRVTGVETGIMDWWARHAGRFPRLYKYARELFIIPAFSIDAAYYLGEYGILTHSINESDISKRKMLLRAASELVEYRSKGSLMCKPICVKRRKDANSPEDAWYHAIDVRALQIVDVPSDEPPKRMIPQRTPFVYQNPNPLPPHRILQSFPTIRTNREAPHGRSLKDEIAKIAANRQKIQRVYTVASSSPYARPVVVKTESKEGIVEQLTPSAPPPKRYYAVRPAAGNGTSVIRGKDGQVLRVIRNTPSVSFNLNTPLTASKKMYFIRTKTGVTHQLHQPPQ</sequence>
<gene>
    <name evidence="3 5" type="primary">gon-14</name>
    <name evidence="3" type="ORF">CELE_F44C4.4</name>
    <name evidence="5" type="ORF">F44C4.4</name>
</gene>
<dbReference type="GO" id="GO:0035264">
    <property type="term" value="P:multicellular organism growth"/>
    <property type="evidence" value="ECO:0000316"/>
    <property type="project" value="WormBase"/>
</dbReference>
<evidence type="ECO:0000256" key="1">
    <source>
        <dbReference type="SAM" id="MobiDB-lite"/>
    </source>
</evidence>
<dbReference type="AlphaFoldDB" id="H2L033"/>
<dbReference type="WormBase" id="F44C4.4a">
    <property type="protein sequence ID" value="CE38823"/>
    <property type="gene ID" value="WBGene00002148"/>
    <property type="gene designation" value="gon-14"/>
</dbReference>
<dbReference type="RefSeq" id="NP_741557.2">
    <property type="nucleotide sequence ID" value="NM_171475.6"/>
</dbReference>
<dbReference type="InterPro" id="IPR008906">
    <property type="entry name" value="HATC_C_dom"/>
</dbReference>
<dbReference type="CTD" id="179052"/>
<feature type="compositionally biased region" description="Basic and acidic residues" evidence="1">
    <location>
        <begin position="127"/>
        <end position="142"/>
    </location>
</feature>
<proteinExistence type="predicted"/>
<evidence type="ECO:0000259" key="2">
    <source>
        <dbReference type="Pfam" id="PF05699"/>
    </source>
</evidence>
<dbReference type="GO" id="GO:0043051">
    <property type="term" value="P:regulation of nematode pharyngeal pumping"/>
    <property type="evidence" value="ECO:0000315"/>
    <property type="project" value="WormBase"/>
</dbReference>
<feature type="region of interest" description="Disordered" evidence="1">
    <location>
        <begin position="127"/>
        <end position="151"/>
    </location>
</feature>
<dbReference type="PANTHER" id="PTHR22716">
    <property type="entry name" value="ETS CLASS TRANSCRIPTION FACTOR-RELATED-RELATED"/>
    <property type="match status" value="1"/>
</dbReference>
<protein>
    <submittedName>
        <fullName evidence="3">HAT C-terminal dimerisation domain-containing protein</fullName>
    </submittedName>
</protein>
<evidence type="ECO:0000313" key="4">
    <source>
        <dbReference type="Proteomes" id="UP000001940"/>
    </source>
</evidence>
<dbReference type="GO" id="GO:0046983">
    <property type="term" value="F:protein dimerization activity"/>
    <property type="evidence" value="ECO:0007669"/>
    <property type="project" value="InterPro"/>
</dbReference>
<dbReference type="PANTHER" id="PTHR22716:SF3">
    <property type="entry name" value="HAT C-TERMINAL DIMERISATION DOMAIN-CONTAINING PROTEIN"/>
    <property type="match status" value="1"/>
</dbReference>
<dbReference type="AGR" id="WB:WBGene00002148"/>
<dbReference type="GO" id="GO:0030421">
    <property type="term" value="P:defecation"/>
    <property type="evidence" value="ECO:0000315"/>
    <property type="project" value="WormBase"/>
</dbReference>
<dbReference type="Bgee" id="WBGene00002148">
    <property type="expression patterns" value="Expressed in germ line (C elegans) and 4 other cell types or tissues"/>
</dbReference>
<dbReference type="FunCoup" id="H2L033">
    <property type="interactions" value="2078"/>
</dbReference>
<dbReference type="Proteomes" id="UP000001940">
    <property type="component" value="Chromosome V"/>
</dbReference>
<dbReference type="InterPro" id="IPR040129">
    <property type="entry name" value="Lin-15B-like"/>
</dbReference>
<accession>H2L033</accession>
<dbReference type="SUPFAM" id="SSF53098">
    <property type="entry name" value="Ribonuclease H-like"/>
    <property type="match status" value="1"/>
</dbReference>
<dbReference type="STRING" id="6239.F44C4.4a.1"/>
<dbReference type="HOGENOM" id="CLU_326324_0_0_1"/>
<dbReference type="GO" id="GO:0006936">
    <property type="term" value="P:muscle contraction"/>
    <property type="evidence" value="ECO:0000315"/>
    <property type="project" value="WormBase"/>
</dbReference>
<dbReference type="GO" id="GO:0005102">
    <property type="term" value="F:signaling receptor binding"/>
    <property type="evidence" value="ECO:0000353"/>
    <property type="project" value="WormBase"/>
</dbReference>
<evidence type="ECO:0000313" key="5">
    <source>
        <dbReference type="WormBase" id="F44C4.4a"/>
    </source>
</evidence>
<dbReference type="OMA" id="TKCLHMH"/>
<dbReference type="GO" id="GO:0035262">
    <property type="term" value="P:gonad morphogenesis"/>
    <property type="evidence" value="ECO:0000315"/>
    <property type="project" value="WormBase"/>
</dbReference>
<dbReference type="PeptideAtlas" id="H2L033"/>
<dbReference type="KEGG" id="cel:CELE_F44C4.4"/>
<dbReference type="Pfam" id="PF05699">
    <property type="entry name" value="Dimer_Tnp_hAT"/>
    <property type="match status" value="1"/>
</dbReference>
<dbReference type="InterPro" id="IPR012337">
    <property type="entry name" value="RNaseH-like_sf"/>
</dbReference>
<evidence type="ECO:0000313" key="3">
    <source>
        <dbReference type="EMBL" id="CCD71205.1"/>
    </source>
</evidence>
<reference evidence="3 4" key="1">
    <citation type="journal article" date="1998" name="Science">
        <title>Genome sequence of the nematode C. elegans: a platform for investigating biology.</title>
        <authorList>
            <consortium name="The C. elegans sequencing consortium"/>
            <person name="Sulson J.E."/>
            <person name="Waterston R."/>
        </authorList>
    </citation>
    <scope>NUCLEOTIDE SEQUENCE [LARGE SCALE GENOMIC DNA]</scope>
    <source>
        <strain evidence="3 4">Bristol N2</strain>
    </source>
</reference>
<dbReference type="EMBL" id="BX284605">
    <property type="protein sequence ID" value="CCD71205.1"/>
    <property type="molecule type" value="Genomic_DNA"/>
</dbReference>
<dbReference type="ExpressionAtlas" id="H2L033">
    <property type="expression patterns" value="baseline and differential"/>
</dbReference>
<dbReference type="OrthoDB" id="5802562at2759"/>
<dbReference type="eggNOG" id="KOG1121">
    <property type="taxonomic scope" value="Eukaryota"/>
</dbReference>
<dbReference type="InParanoid" id="H2L033"/>
<feature type="domain" description="HAT C-terminal dimerisation" evidence="2">
    <location>
        <begin position="649"/>
        <end position="681"/>
    </location>
</feature>
<organism evidence="3 4">
    <name type="scientific">Caenorhabditis elegans</name>
    <dbReference type="NCBI Taxonomy" id="6239"/>
    <lineage>
        <taxon>Eukaryota</taxon>
        <taxon>Metazoa</taxon>
        <taxon>Ecdysozoa</taxon>
        <taxon>Nematoda</taxon>
        <taxon>Chromadorea</taxon>
        <taxon>Rhabditida</taxon>
        <taxon>Rhabditina</taxon>
        <taxon>Rhabditomorpha</taxon>
        <taxon>Rhabditoidea</taxon>
        <taxon>Rhabditidae</taxon>
        <taxon>Peloderinae</taxon>
        <taxon>Caenorhabditis</taxon>
    </lineage>
</organism>
<name>H2L033_CAEEL</name>
<dbReference type="PhylomeDB" id="H2L033"/>
<dbReference type="SMR" id="H2L033"/>
<dbReference type="GO" id="GO:0040027">
    <property type="term" value="P:negative regulation of vulval development"/>
    <property type="evidence" value="ECO:0007669"/>
    <property type="project" value="InterPro"/>
</dbReference>
<keyword evidence="4" id="KW-1185">Reference proteome</keyword>
<dbReference type="GO" id="GO:0005634">
    <property type="term" value="C:nucleus"/>
    <property type="evidence" value="ECO:0000314"/>
    <property type="project" value="WormBase"/>
</dbReference>
<dbReference type="PaxDb" id="6239-F44C4.4a"/>
<dbReference type="GeneID" id="179052"/>